<dbReference type="Proteomes" id="UP001732700">
    <property type="component" value="Chromosome 1C"/>
</dbReference>
<sequence length="158" mass="16483">MSASPSLIPAASPTARTPLFVPTEAPLMQAPESTPPRPPKARRKTLAGVTSFAGIPVRSSPRLKAKKTRMPIAKLAEKVLCHRLGIVGDGEQVTEAAISKFVLMFEGKLPDIAIAALRALFRLDCDFATVVEDALVEFGGAAAVDHAGDLAAGEAAQA</sequence>
<dbReference type="EnsemblPlants" id="AVESA.00010b.r2.1CG0105110.1">
    <property type="protein sequence ID" value="AVESA.00010b.r2.1CG0105110.1.CDS.1"/>
    <property type="gene ID" value="AVESA.00010b.r2.1CG0105110"/>
</dbReference>
<proteinExistence type="predicted"/>
<evidence type="ECO:0000313" key="1">
    <source>
        <dbReference type="EnsemblPlants" id="AVESA.00010b.r2.1CG0105110.1.CDS.1"/>
    </source>
</evidence>
<name>A0ACD5TPR8_AVESA</name>
<keyword evidence="2" id="KW-1185">Reference proteome</keyword>
<accession>A0ACD5TPR8</accession>
<reference evidence="1" key="1">
    <citation type="submission" date="2021-05" db="EMBL/GenBank/DDBJ databases">
        <authorList>
            <person name="Scholz U."/>
            <person name="Mascher M."/>
            <person name="Fiebig A."/>
        </authorList>
    </citation>
    <scope>NUCLEOTIDE SEQUENCE [LARGE SCALE GENOMIC DNA]</scope>
</reference>
<organism evidence="1 2">
    <name type="scientific">Avena sativa</name>
    <name type="common">Oat</name>
    <dbReference type="NCBI Taxonomy" id="4498"/>
    <lineage>
        <taxon>Eukaryota</taxon>
        <taxon>Viridiplantae</taxon>
        <taxon>Streptophyta</taxon>
        <taxon>Embryophyta</taxon>
        <taxon>Tracheophyta</taxon>
        <taxon>Spermatophyta</taxon>
        <taxon>Magnoliopsida</taxon>
        <taxon>Liliopsida</taxon>
        <taxon>Poales</taxon>
        <taxon>Poaceae</taxon>
        <taxon>BOP clade</taxon>
        <taxon>Pooideae</taxon>
        <taxon>Poodae</taxon>
        <taxon>Poeae</taxon>
        <taxon>Poeae Chloroplast Group 1 (Aveneae type)</taxon>
        <taxon>Aveninae</taxon>
        <taxon>Avena</taxon>
    </lineage>
</organism>
<protein>
    <submittedName>
        <fullName evidence="1">Uncharacterized protein</fullName>
    </submittedName>
</protein>
<evidence type="ECO:0000313" key="2">
    <source>
        <dbReference type="Proteomes" id="UP001732700"/>
    </source>
</evidence>
<reference evidence="1" key="2">
    <citation type="submission" date="2025-09" db="UniProtKB">
        <authorList>
            <consortium name="EnsemblPlants"/>
        </authorList>
    </citation>
    <scope>IDENTIFICATION</scope>
</reference>